<reference evidence="9" key="1">
    <citation type="submission" date="2017-06" db="EMBL/GenBank/DDBJ databases">
        <title>Capnocytophaga spp. assemblies.</title>
        <authorList>
            <person name="Gulvik C.A."/>
        </authorList>
    </citation>
    <scope>NUCLEOTIDE SEQUENCE [LARGE SCALE GENOMIC DNA]</scope>
    <source>
        <strain evidence="9">H1496</strain>
    </source>
</reference>
<sequence>MKDTVRHQGMRNLLARQLTERKEYPISDEKVLQAIRMIPRHLFLDSIFEEKAYQDIAFPIGAGQTISRPHTVAFQTELLQVNAGQKVLEIGTGSGYQSAVLVALNVELYTIERQQELFKKTKLLLDKMGYMPRKMIFGDGYKGYVEQAPYDRILVTAGAPEVPKELLAQLKVGGRLVIPIGRGAQIMTVFVRLSPTEFSKEEYGTFGFVPMLEDTQVRRKQ</sequence>
<dbReference type="CDD" id="cd02440">
    <property type="entry name" value="AdoMet_MTases"/>
    <property type="match status" value="1"/>
</dbReference>
<dbReference type="GeneID" id="84807027"/>
<comment type="similarity">
    <text evidence="2 7">Belongs to the methyltransferase superfamily. L-isoaspartyl/D-aspartyl protein methyltransferase family.</text>
</comment>
<evidence type="ECO:0000256" key="2">
    <source>
        <dbReference type="ARBA" id="ARBA00005369"/>
    </source>
</evidence>
<dbReference type="KEGG" id="cgh:CGC50_00400"/>
<dbReference type="GO" id="GO:0005737">
    <property type="term" value="C:cytoplasm"/>
    <property type="evidence" value="ECO:0007669"/>
    <property type="project" value="UniProtKB-SubCell"/>
</dbReference>
<evidence type="ECO:0000256" key="7">
    <source>
        <dbReference type="HAMAP-Rule" id="MF_00090"/>
    </source>
</evidence>
<keyword evidence="5 7" id="KW-0808">Transferase</keyword>
<dbReference type="EC" id="2.1.1.77" evidence="7"/>
<evidence type="ECO:0000313" key="8">
    <source>
        <dbReference type="EMBL" id="ATA85749.1"/>
    </source>
</evidence>
<dbReference type="RefSeq" id="WP_095909242.1">
    <property type="nucleotide sequence ID" value="NZ_CAUPZR010000001.1"/>
</dbReference>
<dbReference type="GO" id="GO:0032259">
    <property type="term" value="P:methylation"/>
    <property type="evidence" value="ECO:0007669"/>
    <property type="project" value="UniProtKB-KW"/>
</dbReference>
<accession>A0A250FKS7</accession>
<dbReference type="InterPro" id="IPR000682">
    <property type="entry name" value="PCMT"/>
</dbReference>
<protein>
    <recommendedName>
        <fullName evidence="7">Protein-L-isoaspartate O-methyltransferase</fullName>
        <ecNumber evidence="7">2.1.1.77</ecNumber>
    </recommendedName>
    <alternativeName>
        <fullName evidence="7">L-isoaspartyl protein carboxyl methyltransferase</fullName>
    </alternativeName>
    <alternativeName>
        <fullName evidence="7">Protein L-isoaspartyl methyltransferase</fullName>
    </alternativeName>
    <alternativeName>
        <fullName evidence="7">Protein-beta-aspartate methyltransferase</fullName>
        <shortName evidence="7">PIMT</shortName>
    </alternativeName>
</protein>
<dbReference type="FunFam" id="3.40.50.150:FF:000010">
    <property type="entry name" value="Protein-L-isoaspartate O-methyltransferase"/>
    <property type="match status" value="1"/>
</dbReference>
<keyword evidence="6 7" id="KW-0949">S-adenosyl-L-methionine</keyword>
<dbReference type="AlphaFoldDB" id="A0A250FKS7"/>
<dbReference type="Gene3D" id="3.40.50.150">
    <property type="entry name" value="Vaccinia Virus protein VP39"/>
    <property type="match status" value="1"/>
</dbReference>
<dbReference type="GO" id="GO:0004719">
    <property type="term" value="F:protein-L-isoaspartate (D-aspartate) O-methyltransferase activity"/>
    <property type="evidence" value="ECO:0007669"/>
    <property type="project" value="UniProtKB-UniRule"/>
</dbReference>
<keyword evidence="4 7" id="KW-0489">Methyltransferase</keyword>
<gene>
    <name evidence="7" type="primary">pcm</name>
    <name evidence="8" type="ORF">CGC50_00400</name>
</gene>
<comment type="subcellular location">
    <subcellularLocation>
        <location evidence="1 7">Cytoplasm</location>
    </subcellularLocation>
</comment>
<comment type="function">
    <text evidence="7">Catalyzes the methyl esterification of L-isoaspartyl residues in peptides and proteins that result from spontaneous decomposition of normal L-aspartyl and L-asparaginyl residues. It plays a role in the repair and/or degradation of damaged proteins.</text>
</comment>
<dbReference type="Pfam" id="PF01135">
    <property type="entry name" value="PCMT"/>
    <property type="match status" value="1"/>
</dbReference>
<proteinExistence type="inferred from homology"/>
<dbReference type="PROSITE" id="PS01279">
    <property type="entry name" value="PCMT"/>
    <property type="match status" value="1"/>
</dbReference>
<dbReference type="OrthoDB" id="9810066at2"/>
<comment type="catalytic activity">
    <reaction evidence="7">
        <text>[protein]-L-isoaspartate + S-adenosyl-L-methionine = [protein]-L-isoaspartate alpha-methyl ester + S-adenosyl-L-homocysteine</text>
        <dbReference type="Rhea" id="RHEA:12705"/>
        <dbReference type="Rhea" id="RHEA-COMP:12143"/>
        <dbReference type="Rhea" id="RHEA-COMP:12144"/>
        <dbReference type="ChEBI" id="CHEBI:57856"/>
        <dbReference type="ChEBI" id="CHEBI:59789"/>
        <dbReference type="ChEBI" id="CHEBI:90596"/>
        <dbReference type="ChEBI" id="CHEBI:90598"/>
        <dbReference type="EC" id="2.1.1.77"/>
    </reaction>
</comment>
<evidence type="ECO:0000256" key="6">
    <source>
        <dbReference type="ARBA" id="ARBA00022691"/>
    </source>
</evidence>
<keyword evidence="3 7" id="KW-0963">Cytoplasm</keyword>
<evidence type="ECO:0000256" key="1">
    <source>
        <dbReference type="ARBA" id="ARBA00004496"/>
    </source>
</evidence>
<evidence type="ECO:0000256" key="4">
    <source>
        <dbReference type="ARBA" id="ARBA00022603"/>
    </source>
</evidence>
<feature type="active site" evidence="7">
    <location>
        <position position="67"/>
    </location>
</feature>
<dbReference type="Proteomes" id="UP000217250">
    <property type="component" value="Chromosome"/>
</dbReference>
<dbReference type="SUPFAM" id="SSF53335">
    <property type="entry name" value="S-adenosyl-L-methionine-dependent methyltransferases"/>
    <property type="match status" value="1"/>
</dbReference>
<evidence type="ECO:0000313" key="9">
    <source>
        <dbReference type="Proteomes" id="UP000217250"/>
    </source>
</evidence>
<dbReference type="InterPro" id="IPR029063">
    <property type="entry name" value="SAM-dependent_MTases_sf"/>
</dbReference>
<evidence type="ECO:0000256" key="3">
    <source>
        <dbReference type="ARBA" id="ARBA00022490"/>
    </source>
</evidence>
<organism evidence="8 9">
    <name type="scientific">Capnocytophaga gingivalis</name>
    <dbReference type="NCBI Taxonomy" id="1017"/>
    <lineage>
        <taxon>Bacteria</taxon>
        <taxon>Pseudomonadati</taxon>
        <taxon>Bacteroidota</taxon>
        <taxon>Flavobacteriia</taxon>
        <taxon>Flavobacteriales</taxon>
        <taxon>Flavobacteriaceae</taxon>
        <taxon>Capnocytophaga</taxon>
    </lineage>
</organism>
<evidence type="ECO:0000256" key="5">
    <source>
        <dbReference type="ARBA" id="ARBA00022679"/>
    </source>
</evidence>
<dbReference type="GO" id="GO:0030091">
    <property type="term" value="P:protein repair"/>
    <property type="evidence" value="ECO:0007669"/>
    <property type="project" value="UniProtKB-UniRule"/>
</dbReference>
<name>A0A250FKS7_9FLAO</name>
<dbReference type="EMBL" id="CP022386">
    <property type="protein sequence ID" value="ATA85749.1"/>
    <property type="molecule type" value="Genomic_DNA"/>
</dbReference>
<dbReference type="PANTHER" id="PTHR11579:SF0">
    <property type="entry name" value="PROTEIN-L-ISOASPARTATE(D-ASPARTATE) O-METHYLTRANSFERASE"/>
    <property type="match status" value="1"/>
</dbReference>
<dbReference type="NCBIfam" id="NF001453">
    <property type="entry name" value="PRK00312.1"/>
    <property type="match status" value="1"/>
</dbReference>
<dbReference type="HAMAP" id="MF_00090">
    <property type="entry name" value="PIMT"/>
    <property type="match status" value="1"/>
</dbReference>
<dbReference type="PANTHER" id="PTHR11579">
    <property type="entry name" value="PROTEIN-L-ISOASPARTATE O-METHYLTRANSFERASE"/>
    <property type="match status" value="1"/>
</dbReference>
<dbReference type="NCBIfam" id="TIGR00080">
    <property type="entry name" value="pimt"/>
    <property type="match status" value="1"/>
</dbReference>